<gene>
    <name evidence="3" type="ORF">M2283_000138</name>
</gene>
<feature type="compositionally biased region" description="Low complexity" evidence="1">
    <location>
        <begin position="16"/>
        <end position="32"/>
    </location>
</feature>
<organism evidence="3 4">
    <name type="scientific">Streptomyces pseudovenezuelae</name>
    <dbReference type="NCBI Taxonomy" id="67350"/>
    <lineage>
        <taxon>Bacteria</taxon>
        <taxon>Bacillati</taxon>
        <taxon>Actinomycetota</taxon>
        <taxon>Actinomycetes</taxon>
        <taxon>Kitasatosporales</taxon>
        <taxon>Streptomycetaceae</taxon>
        <taxon>Streptomyces</taxon>
        <taxon>Streptomyces aurantiacus group</taxon>
    </lineage>
</organism>
<dbReference type="PANTHER" id="PTHR34400">
    <property type="match status" value="1"/>
</dbReference>
<dbReference type="EMBL" id="JARXVH010000001">
    <property type="protein sequence ID" value="MDH6212859.1"/>
    <property type="molecule type" value="Genomic_DNA"/>
</dbReference>
<comment type="caution">
    <text evidence="3">The sequence shown here is derived from an EMBL/GenBank/DDBJ whole genome shotgun (WGS) entry which is preliminary data.</text>
</comment>
<proteinExistence type="predicted"/>
<evidence type="ECO:0000313" key="4">
    <source>
        <dbReference type="Proteomes" id="UP001160499"/>
    </source>
</evidence>
<dbReference type="Pfam" id="PF12902">
    <property type="entry name" value="Ferritin-like"/>
    <property type="match status" value="1"/>
</dbReference>
<accession>A0ABT6L998</accession>
<evidence type="ECO:0000259" key="2">
    <source>
        <dbReference type="Pfam" id="PF12902"/>
    </source>
</evidence>
<dbReference type="Proteomes" id="UP001160499">
    <property type="component" value="Unassembled WGS sequence"/>
</dbReference>
<dbReference type="PANTHER" id="PTHR34400:SF4">
    <property type="entry name" value="MEMBRANE PROTEIN"/>
    <property type="match status" value="1"/>
</dbReference>
<evidence type="ECO:0000313" key="3">
    <source>
        <dbReference type="EMBL" id="MDH6212859.1"/>
    </source>
</evidence>
<sequence length="388" mass="42438">MRSAAQRIERQEAGLRTSRSRPPSSTTEVRTSMNNPEQLDIAEAPSTPRIATVESLREHFQWAIELEHATLPPYLCALYSLDPSRNPDAVQVVAGVFIEEMIHLALAANLLNAVGGQPRLDTPQVLPPHPRPLPHGDRSLELSLVPFGSEALEMFLRLEQPAQPGAPAEGDNYETIGQFYDAIEEGLRHLCAELGEREVFCGDPARQITAGPFSHTGGQLNAITDLASALAALEEIVEQGEGTARGQVWDGDQDIFHPDRDEVSHYYRFQELKLGRRYRRGDTPQSGPTGEAVAVDLAGVRPMRPNQRMADHPAGSPIRTAQEDFNRAYCGLLHLLEQSFNGSPKKLGAATGMMYALKAQAQGLMEMPDGDGTTAGPTFEYVEPESDV</sequence>
<feature type="domain" description="Iminophenyl-pyruvate dimer synthase" evidence="2">
    <location>
        <begin position="60"/>
        <end position="273"/>
    </location>
</feature>
<evidence type="ECO:0000256" key="1">
    <source>
        <dbReference type="SAM" id="MobiDB-lite"/>
    </source>
</evidence>
<dbReference type="Gene3D" id="1.20.1260.10">
    <property type="match status" value="1"/>
</dbReference>
<dbReference type="InterPro" id="IPR012347">
    <property type="entry name" value="Ferritin-like"/>
</dbReference>
<dbReference type="InterPro" id="IPR026820">
    <property type="entry name" value="VioB/RebD_dom"/>
</dbReference>
<dbReference type="RefSeq" id="WP_280873912.1">
    <property type="nucleotide sequence ID" value="NZ_JARXVH010000001.1"/>
</dbReference>
<keyword evidence="4" id="KW-1185">Reference proteome</keyword>
<protein>
    <recommendedName>
        <fullName evidence="2">Iminophenyl-pyruvate dimer synthase domain-containing protein</fullName>
    </recommendedName>
</protein>
<name>A0ABT6L998_9ACTN</name>
<reference evidence="3 4" key="1">
    <citation type="submission" date="2023-04" db="EMBL/GenBank/DDBJ databases">
        <title>Forest soil microbial communities from Buena Vista Peninsula, Colon Province, Panama.</title>
        <authorList>
            <person name="Bouskill N."/>
        </authorList>
    </citation>
    <scope>NUCLEOTIDE SEQUENCE [LARGE SCALE GENOMIC DNA]</scope>
    <source>
        <strain evidence="3 4">GGS1</strain>
    </source>
</reference>
<feature type="region of interest" description="Disordered" evidence="1">
    <location>
        <begin position="1"/>
        <end position="34"/>
    </location>
</feature>